<dbReference type="Proteomes" id="UP001157440">
    <property type="component" value="Unassembled WGS sequence"/>
</dbReference>
<protein>
    <recommendedName>
        <fullName evidence="4">J domain-containing protein</fullName>
    </recommendedName>
</protein>
<gene>
    <name evidence="2" type="ORF">GCM10007890_07470</name>
</gene>
<dbReference type="InterPro" id="IPR036869">
    <property type="entry name" value="J_dom_sf"/>
</dbReference>
<organism evidence="2 3">
    <name type="scientific">Methylobacterium tardum</name>
    <dbReference type="NCBI Taxonomy" id="374432"/>
    <lineage>
        <taxon>Bacteria</taxon>
        <taxon>Pseudomonadati</taxon>
        <taxon>Pseudomonadota</taxon>
        <taxon>Alphaproteobacteria</taxon>
        <taxon>Hyphomicrobiales</taxon>
        <taxon>Methylobacteriaceae</taxon>
        <taxon>Methylobacterium</taxon>
    </lineage>
</organism>
<sequence length="172" mass="19402">MTNLHPAAVYVLKTPGWKIRIWLAIVITLVLASLPMPVAGLTLWVLALPYLVMAETLACMVGEQDRARRLLEADHEGQAAQLAGRDARIKRLEGELAEVRAAAHRAANTVGNPVYRRVGLSPSAPDWLVEAARRAYRRRLHPDVHPPHHRPQAHDRYIRAEEAFERIRQLRA</sequence>
<keyword evidence="1" id="KW-0472">Membrane</keyword>
<evidence type="ECO:0008006" key="4">
    <source>
        <dbReference type="Google" id="ProtNLM"/>
    </source>
</evidence>
<name>A0AA37T8B0_9HYPH</name>
<dbReference type="AlphaFoldDB" id="A0AA37T8B0"/>
<reference evidence="3" key="1">
    <citation type="journal article" date="2019" name="Int. J. Syst. Evol. Microbiol.">
        <title>The Global Catalogue of Microorganisms (GCM) 10K type strain sequencing project: providing services to taxonomists for standard genome sequencing and annotation.</title>
        <authorList>
            <consortium name="The Broad Institute Genomics Platform"/>
            <consortium name="The Broad Institute Genome Sequencing Center for Infectious Disease"/>
            <person name="Wu L."/>
            <person name="Ma J."/>
        </authorList>
    </citation>
    <scope>NUCLEOTIDE SEQUENCE [LARGE SCALE GENOMIC DNA]</scope>
    <source>
        <strain evidence="3">NBRC 103632</strain>
    </source>
</reference>
<proteinExistence type="predicted"/>
<evidence type="ECO:0000313" key="3">
    <source>
        <dbReference type="Proteomes" id="UP001157440"/>
    </source>
</evidence>
<keyword evidence="1" id="KW-1133">Transmembrane helix</keyword>
<dbReference type="EMBL" id="BSPL01000007">
    <property type="protein sequence ID" value="GLS68735.1"/>
    <property type="molecule type" value="Genomic_DNA"/>
</dbReference>
<dbReference type="RefSeq" id="WP_238199800.1">
    <property type="nucleotide sequence ID" value="NZ_BPQZ01000048.1"/>
</dbReference>
<evidence type="ECO:0000256" key="1">
    <source>
        <dbReference type="SAM" id="Phobius"/>
    </source>
</evidence>
<dbReference type="SUPFAM" id="SSF46565">
    <property type="entry name" value="Chaperone J-domain"/>
    <property type="match status" value="1"/>
</dbReference>
<comment type="caution">
    <text evidence="2">The sequence shown here is derived from an EMBL/GenBank/DDBJ whole genome shotgun (WGS) entry which is preliminary data.</text>
</comment>
<keyword evidence="3" id="KW-1185">Reference proteome</keyword>
<keyword evidence="1" id="KW-0812">Transmembrane</keyword>
<accession>A0AA37T8B0</accession>
<feature type="transmembrane region" description="Helical" evidence="1">
    <location>
        <begin position="21"/>
        <end position="38"/>
    </location>
</feature>
<evidence type="ECO:0000313" key="2">
    <source>
        <dbReference type="EMBL" id="GLS68735.1"/>
    </source>
</evidence>